<evidence type="ECO:0000256" key="6">
    <source>
        <dbReference type="SAM" id="MobiDB-lite"/>
    </source>
</evidence>
<gene>
    <name evidence="9" type="ORF">LHYA1_G001600</name>
</gene>
<dbReference type="RefSeq" id="XP_031009083.1">
    <property type="nucleotide sequence ID" value="XM_031146580.1"/>
</dbReference>
<evidence type="ECO:0000256" key="3">
    <source>
        <dbReference type="ARBA" id="ARBA00022989"/>
    </source>
</evidence>
<reference evidence="9 10" key="1">
    <citation type="submission" date="2018-05" db="EMBL/GenBank/DDBJ databases">
        <title>Genome sequencing and assembly of the regulated plant pathogen Lachnellula willkommii and related sister species for the development of diagnostic species identification markers.</title>
        <authorList>
            <person name="Giroux E."/>
            <person name="Bilodeau G."/>
        </authorList>
    </citation>
    <scope>NUCLEOTIDE SEQUENCE [LARGE SCALE GENOMIC DNA]</scope>
    <source>
        <strain evidence="9 10">CBS 185.66</strain>
    </source>
</reference>
<dbReference type="Proteomes" id="UP000431533">
    <property type="component" value="Unassembled WGS sequence"/>
</dbReference>
<comment type="similarity">
    <text evidence="5">Belongs to the SAT4 family.</text>
</comment>
<comment type="subcellular location">
    <subcellularLocation>
        <location evidence="1">Membrane</location>
        <topology evidence="1">Multi-pass membrane protein</topology>
    </subcellularLocation>
</comment>
<keyword evidence="2 7" id="KW-0812">Transmembrane</keyword>
<keyword evidence="4 7" id="KW-0472">Membrane</keyword>
<feature type="transmembrane region" description="Helical" evidence="7">
    <location>
        <begin position="90"/>
        <end position="112"/>
    </location>
</feature>
<dbReference type="PANTHER" id="PTHR33048:SF110">
    <property type="entry name" value="UBID FAMILY DECARBOXYLASE"/>
    <property type="match status" value="1"/>
</dbReference>
<evidence type="ECO:0000313" key="10">
    <source>
        <dbReference type="Proteomes" id="UP000431533"/>
    </source>
</evidence>
<dbReference type="InterPro" id="IPR049326">
    <property type="entry name" value="Rhodopsin_dom_fungi"/>
</dbReference>
<feature type="compositionally biased region" description="Low complexity" evidence="6">
    <location>
        <begin position="383"/>
        <end position="393"/>
    </location>
</feature>
<comment type="caution">
    <text evidence="9">The sequence shown here is derived from an EMBL/GenBank/DDBJ whole genome shotgun (WGS) entry which is preliminary data.</text>
</comment>
<evidence type="ECO:0000256" key="1">
    <source>
        <dbReference type="ARBA" id="ARBA00004141"/>
    </source>
</evidence>
<feature type="compositionally biased region" description="Basic and acidic residues" evidence="6">
    <location>
        <begin position="371"/>
        <end position="380"/>
    </location>
</feature>
<feature type="domain" description="Rhodopsin" evidence="8">
    <location>
        <begin position="22"/>
        <end position="263"/>
    </location>
</feature>
<evidence type="ECO:0000259" key="8">
    <source>
        <dbReference type="Pfam" id="PF20684"/>
    </source>
</evidence>
<evidence type="ECO:0000256" key="2">
    <source>
        <dbReference type="ARBA" id="ARBA00022692"/>
    </source>
</evidence>
<dbReference type="OrthoDB" id="3903189at2759"/>
<feature type="transmembrane region" description="Helical" evidence="7">
    <location>
        <begin position="247"/>
        <end position="265"/>
    </location>
</feature>
<feature type="transmembrane region" description="Helical" evidence="7">
    <location>
        <begin position="12"/>
        <end position="29"/>
    </location>
</feature>
<evidence type="ECO:0000256" key="4">
    <source>
        <dbReference type="ARBA" id="ARBA00023136"/>
    </source>
</evidence>
<evidence type="ECO:0000256" key="5">
    <source>
        <dbReference type="ARBA" id="ARBA00038359"/>
    </source>
</evidence>
<dbReference type="Pfam" id="PF20684">
    <property type="entry name" value="Fung_rhodopsin"/>
    <property type="match status" value="1"/>
</dbReference>
<dbReference type="EMBL" id="QGMH01000008">
    <property type="protein sequence ID" value="TVY30297.1"/>
    <property type="molecule type" value="Genomic_DNA"/>
</dbReference>
<sequence>MLSLLAESWTWYAVAVLIVIARYVSRWLHLGSFKRFQTEDYVMMVVFGFYTCLIICMNIVAHLDTNLILPSDSDSLTPESITLRIRGSKYVLIVEQSMIMTIWGCKICLLLMYRNLTFGLKQRWAVKVVGIYVVVNWVIMEILYFGVWCRPFPQYWAVPVANTQCSAATHHLIVNAVFNISSDVMMLCIPLPLLINSKLPRTKKLILCALFSLGIFVILCAVLNKYYSFAHPFSPLWTFWYIREASTAIYVANMPMCWALIRRLFNLRSFMLSSNNSRSRSKSFPLTSHRGGTMLTKDVQTVDETVKNADGKKDKSWWDREGYVRSESEEYIVRTTAEAMKVPKLEVWETKEFEIDREESIQFATDGQDPNAKRMYDGGDKNTTTVTVTKPKPIANGMGS</sequence>
<name>A0A8H8U3H3_9HELO</name>
<feature type="transmembrane region" description="Helical" evidence="7">
    <location>
        <begin position="41"/>
        <end position="61"/>
    </location>
</feature>
<dbReference type="AlphaFoldDB" id="A0A8H8U3H3"/>
<feature type="transmembrane region" description="Helical" evidence="7">
    <location>
        <begin position="124"/>
        <end position="148"/>
    </location>
</feature>
<dbReference type="GO" id="GO:0016020">
    <property type="term" value="C:membrane"/>
    <property type="evidence" value="ECO:0007669"/>
    <property type="project" value="UniProtKB-SubCell"/>
</dbReference>
<keyword evidence="3 7" id="KW-1133">Transmembrane helix</keyword>
<feature type="region of interest" description="Disordered" evidence="6">
    <location>
        <begin position="364"/>
        <end position="400"/>
    </location>
</feature>
<feature type="transmembrane region" description="Helical" evidence="7">
    <location>
        <begin position="168"/>
        <end position="193"/>
    </location>
</feature>
<organism evidence="9 10">
    <name type="scientific">Lachnellula hyalina</name>
    <dbReference type="NCBI Taxonomy" id="1316788"/>
    <lineage>
        <taxon>Eukaryota</taxon>
        <taxon>Fungi</taxon>
        <taxon>Dikarya</taxon>
        <taxon>Ascomycota</taxon>
        <taxon>Pezizomycotina</taxon>
        <taxon>Leotiomycetes</taxon>
        <taxon>Helotiales</taxon>
        <taxon>Lachnaceae</taxon>
        <taxon>Lachnellula</taxon>
    </lineage>
</organism>
<dbReference type="PANTHER" id="PTHR33048">
    <property type="entry name" value="PTH11-LIKE INTEGRAL MEMBRANE PROTEIN (AFU_ORTHOLOGUE AFUA_5G11245)"/>
    <property type="match status" value="1"/>
</dbReference>
<feature type="transmembrane region" description="Helical" evidence="7">
    <location>
        <begin position="205"/>
        <end position="227"/>
    </location>
</feature>
<evidence type="ECO:0000256" key="7">
    <source>
        <dbReference type="SAM" id="Phobius"/>
    </source>
</evidence>
<dbReference type="InterPro" id="IPR052337">
    <property type="entry name" value="SAT4-like"/>
</dbReference>
<dbReference type="GeneID" id="41981798"/>
<proteinExistence type="inferred from homology"/>
<accession>A0A8H8U3H3</accession>
<protein>
    <recommendedName>
        <fullName evidence="8">Rhodopsin domain-containing protein</fullName>
    </recommendedName>
</protein>
<evidence type="ECO:0000313" key="9">
    <source>
        <dbReference type="EMBL" id="TVY30297.1"/>
    </source>
</evidence>
<keyword evidence="10" id="KW-1185">Reference proteome</keyword>